<organism evidence="2 3">
    <name type="scientific">Shewanella pealeana (strain ATCC 700345 / ANG-SQ1)</name>
    <dbReference type="NCBI Taxonomy" id="398579"/>
    <lineage>
        <taxon>Bacteria</taxon>
        <taxon>Pseudomonadati</taxon>
        <taxon>Pseudomonadota</taxon>
        <taxon>Gammaproteobacteria</taxon>
        <taxon>Alteromonadales</taxon>
        <taxon>Shewanellaceae</taxon>
        <taxon>Shewanella</taxon>
    </lineage>
</organism>
<feature type="signal peptide" evidence="1">
    <location>
        <begin position="1"/>
        <end position="33"/>
    </location>
</feature>
<gene>
    <name evidence="2" type="ordered locus">Spea_3727</name>
</gene>
<protein>
    <submittedName>
        <fullName evidence="2">Uncharacterized protein</fullName>
    </submittedName>
</protein>
<accession>A8H901</accession>
<dbReference type="AlphaFoldDB" id="A8H901"/>
<evidence type="ECO:0000313" key="2">
    <source>
        <dbReference type="EMBL" id="ABV89038.1"/>
    </source>
</evidence>
<evidence type="ECO:0000256" key="1">
    <source>
        <dbReference type="SAM" id="SignalP"/>
    </source>
</evidence>
<sequence length="102" mass="11516">MNYSNISKIPFSGRMAFIAALLVSFSFIGQANANEFTAKEKAAITEHYEILADHQAESDHELESKMQAEFDEQMQDSEQEFMELTCATHGLEFDSESSVCHE</sequence>
<dbReference type="EMBL" id="CP000851">
    <property type="protein sequence ID" value="ABV89038.1"/>
    <property type="molecule type" value="Genomic_DNA"/>
</dbReference>
<evidence type="ECO:0000313" key="3">
    <source>
        <dbReference type="Proteomes" id="UP000002608"/>
    </source>
</evidence>
<reference evidence="2 3" key="1">
    <citation type="submission" date="2007-10" db="EMBL/GenBank/DDBJ databases">
        <title>Complete sequence of Shewanella pealeana ATCC 700345.</title>
        <authorList>
            <consortium name="US DOE Joint Genome Institute"/>
            <person name="Copeland A."/>
            <person name="Lucas S."/>
            <person name="Lapidus A."/>
            <person name="Barry K."/>
            <person name="Glavina del Rio T."/>
            <person name="Dalin E."/>
            <person name="Tice H."/>
            <person name="Pitluck S."/>
            <person name="Chertkov O."/>
            <person name="Brettin T."/>
            <person name="Bruce D."/>
            <person name="Detter J.C."/>
            <person name="Han C."/>
            <person name="Schmutz J."/>
            <person name="Larimer F."/>
            <person name="Land M."/>
            <person name="Hauser L."/>
            <person name="Kyrpides N."/>
            <person name="Kim E."/>
            <person name="Zhao J.-S.Z."/>
            <person name="Manno D."/>
            <person name="Hawari J."/>
            <person name="Richardson P."/>
        </authorList>
    </citation>
    <scope>NUCLEOTIDE SEQUENCE [LARGE SCALE GENOMIC DNA]</scope>
    <source>
        <strain evidence="3">ATCC 700345 / ANG-SQ1</strain>
    </source>
</reference>
<proteinExistence type="predicted"/>
<dbReference type="HOGENOM" id="CLU_160028_0_0_6"/>
<dbReference type="Proteomes" id="UP000002608">
    <property type="component" value="Chromosome"/>
</dbReference>
<dbReference type="STRING" id="398579.Spea_3727"/>
<keyword evidence="3" id="KW-1185">Reference proteome</keyword>
<dbReference type="eggNOG" id="ENOG5031IF1">
    <property type="taxonomic scope" value="Bacteria"/>
</dbReference>
<dbReference type="OrthoDB" id="6267327at2"/>
<dbReference type="KEGG" id="spl:Spea_3727"/>
<feature type="chain" id="PRO_5002720301" evidence="1">
    <location>
        <begin position="34"/>
        <end position="102"/>
    </location>
</feature>
<name>A8H901_SHEPA</name>
<keyword evidence="1" id="KW-0732">Signal</keyword>
<dbReference type="RefSeq" id="WP_012156920.1">
    <property type="nucleotide sequence ID" value="NC_009901.1"/>
</dbReference>